<dbReference type="GO" id="GO:0008237">
    <property type="term" value="F:metallopeptidase activity"/>
    <property type="evidence" value="ECO:0007669"/>
    <property type="project" value="UniProtKB-KW"/>
</dbReference>
<dbReference type="InterPro" id="IPR007526">
    <property type="entry name" value="SWIRM"/>
</dbReference>
<keyword evidence="13" id="KW-0804">Transcription</keyword>
<protein>
    <recommendedName>
        <fullName evidence="15">Myb-like, SWIRM and MPN domain-containing protein 1</fullName>
    </recommendedName>
</protein>
<evidence type="ECO:0000313" key="21">
    <source>
        <dbReference type="Proteomes" id="UP000550660"/>
    </source>
</evidence>
<feature type="non-terminal residue" evidence="20">
    <location>
        <position position="379"/>
    </location>
</feature>
<evidence type="ECO:0000256" key="14">
    <source>
        <dbReference type="ARBA" id="ARBA00023242"/>
    </source>
</evidence>
<evidence type="ECO:0000256" key="10">
    <source>
        <dbReference type="ARBA" id="ARBA00023049"/>
    </source>
</evidence>
<keyword evidence="21" id="KW-1185">Reference proteome</keyword>
<feature type="domain" description="HTH myb-type" evidence="19">
    <location>
        <begin position="1"/>
        <end position="30"/>
    </location>
</feature>
<reference evidence="20 21" key="1">
    <citation type="submission" date="2019-09" db="EMBL/GenBank/DDBJ databases">
        <title>Bird 10,000 Genomes (B10K) Project - Family phase.</title>
        <authorList>
            <person name="Zhang G."/>
        </authorList>
    </citation>
    <scope>NUCLEOTIDE SEQUENCE [LARGE SCALE GENOMIC DNA]</scope>
    <source>
        <strain evidence="20">B10K-DU-007-40</strain>
        <tissue evidence="20">Mixed tissue sample</tissue>
    </source>
</reference>
<evidence type="ECO:0000256" key="8">
    <source>
        <dbReference type="ARBA" id="ARBA00022853"/>
    </source>
</evidence>
<feature type="region of interest" description="Disordered" evidence="16">
    <location>
        <begin position="28"/>
        <end position="50"/>
    </location>
</feature>
<evidence type="ECO:0000256" key="3">
    <source>
        <dbReference type="ARBA" id="ARBA00022670"/>
    </source>
</evidence>
<dbReference type="InterPro" id="IPR017884">
    <property type="entry name" value="SANT_dom"/>
</dbReference>
<dbReference type="Proteomes" id="UP000550660">
    <property type="component" value="Unassembled WGS sequence"/>
</dbReference>
<dbReference type="OrthoDB" id="7464992at2759"/>
<dbReference type="EMBL" id="VXAG01000248">
    <property type="protein sequence ID" value="NXJ77847.1"/>
    <property type="molecule type" value="Genomic_DNA"/>
</dbReference>
<proteinExistence type="inferred from homology"/>
<dbReference type="InterPro" id="IPR001005">
    <property type="entry name" value="SANT/Myb"/>
</dbReference>
<evidence type="ECO:0000259" key="17">
    <source>
        <dbReference type="PROSITE" id="PS50934"/>
    </source>
</evidence>
<dbReference type="PROSITE" id="PS51294">
    <property type="entry name" value="HTH_MYB"/>
    <property type="match status" value="1"/>
</dbReference>
<keyword evidence="11" id="KW-0238">DNA-binding</keyword>
<feature type="region of interest" description="Disordered" evidence="16">
    <location>
        <begin position="98"/>
        <end position="146"/>
    </location>
</feature>
<evidence type="ECO:0000256" key="2">
    <source>
        <dbReference type="ARBA" id="ARBA00007194"/>
    </source>
</evidence>
<keyword evidence="8" id="KW-0156">Chromatin regulator</keyword>
<evidence type="ECO:0000259" key="19">
    <source>
        <dbReference type="PROSITE" id="PS51294"/>
    </source>
</evidence>
<feature type="compositionally biased region" description="Basic and acidic residues" evidence="16">
    <location>
        <begin position="31"/>
        <end position="42"/>
    </location>
</feature>
<evidence type="ECO:0000256" key="4">
    <source>
        <dbReference type="ARBA" id="ARBA00022723"/>
    </source>
</evidence>
<accession>A0A7L0E4D1</accession>
<organism evidence="20 21">
    <name type="scientific">Trogon melanurus</name>
    <name type="common">Black-tailed trogon</name>
    <dbReference type="NCBI Taxonomy" id="56311"/>
    <lineage>
        <taxon>Eukaryota</taxon>
        <taxon>Metazoa</taxon>
        <taxon>Chordata</taxon>
        <taxon>Craniata</taxon>
        <taxon>Vertebrata</taxon>
        <taxon>Euteleostomi</taxon>
        <taxon>Archelosauria</taxon>
        <taxon>Archosauria</taxon>
        <taxon>Dinosauria</taxon>
        <taxon>Saurischia</taxon>
        <taxon>Theropoda</taxon>
        <taxon>Coelurosauria</taxon>
        <taxon>Aves</taxon>
        <taxon>Neognathae</taxon>
        <taxon>Neoaves</taxon>
        <taxon>Telluraves</taxon>
        <taxon>Coraciimorphae</taxon>
        <taxon>Trogoniformes</taxon>
        <taxon>Trogonidae</taxon>
        <taxon>Trogon</taxon>
    </lineage>
</organism>
<dbReference type="PROSITE" id="PS51293">
    <property type="entry name" value="SANT"/>
    <property type="match status" value="1"/>
</dbReference>
<sequence>RRWTKIAKLIGSRTVLQVKSYARQYFKNKAKNGDSEKEERSRCGSNVPVEDEIRAEAWSPGSLRGHADPNLNAVRIEKLSDDEEVDITDDMDELSPTFQQETRKSELTVISKSPAEETKGTEHVFSSVGHSSAISLPKGDPQHAKQEPVDALVFPDVAATCSQHLNGDKSVNLDYQQYNNFIEKAEQGRQVTAQGARQGPDQELSEEQRDPADNGLLFPPPCQVDEDHQEEAEELKPPDQEVEVDRSIILEEEKQAIPEFFEGRQAKTPERYLKIRNYILDQWERCKPKYLNKTSVRPGLKNCGDVNCIGRIHTYLELIGAINFGCEQAVYNRPQPADKTRSKEGKDTVEAYQLAQRLQSMRTRRRRVRDPWGNWCDAK</sequence>
<keyword evidence="9" id="KW-0805">Transcription regulation</keyword>
<evidence type="ECO:0000259" key="18">
    <source>
        <dbReference type="PROSITE" id="PS51293"/>
    </source>
</evidence>
<comment type="similarity">
    <text evidence="2">Belongs to the peptidase M67A family. MYSM1 subfamily.</text>
</comment>
<keyword evidence="12" id="KW-0010">Activator</keyword>
<dbReference type="Gene3D" id="1.10.10.10">
    <property type="entry name" value="Winged helix-like DNA-binding domain superfamily/Winged helix DNA-binding domain"/>
    <property type="match status" value="1"/>
</dbReference>
<evidence type="ECO:0000256" key="12">
    <source>
        <dbReference type="ARBA" id="ARBA00023159"/>
    </source>
</evidence>
<evidence type="ECO:0000256" key="9">
    <source>
        <dbReference type="ARBA" id="ARBA00023015"/>
    </source>
</evidence>
<dbReference type="CDD" id="cd00167">
    <property type="entry name" value="SANT"/>
    <property type="match status" value="1"/>
</dbReference>
<feature type="region of interest" description="Disordered" evidence="16">
    <location>
        <begin position="187"/>
        <end position="242"/>
    </location>
</feature>
<dbReference type="Pfam" id="PF04433">
    <property type="entry name" value="SWIRM"/>
    <property type="match status" value="1"/>
</dbReference>
<comment type="caution">
    <text evidence="20">The sequence shown here is derived from an EMBL/GenBank/DDBJ whole genome shotgun (WGS) entry which is preliminary data.</text>
</comment>
<dbReference type="PROSITE" id="PS50934">
    <property type="entry name" value="SWIRM"/>
    <property type="match status" value="1"/>
</dbReference>
<evidence type="ECO:0000256" key="5">
    <source>
        <dbReference type="ARBA" id="ARBA00022786"/>
    </source>
</evidence>
<evidence type="ECO:0000256" key="15">
    <source>
        <dbReference type="ARBA" id="ARBA00032256"/>
    </source>
</evidence>
<feature type="domain" description="SANT" evidence="18">
    <location>
        <begin position="1"/>
        <end position="30"/>
    </location>
</feature>
<dbReference type="GO" id="GO:0046872">
    <property type="term" value="F:metal ion binding"/>
    <property type="evidence" value="ECO:0007669"/>
    <property type="project" value="UniProtKB-KW"/>
</dbReference>
<gene>
    <name evidence="20" type="primary">Mysm1</name>
    <name evidence="20" type="ORF">TROMEL_R05366</name>
</gene>
<evidence type="ECO:0000256" key="16">
    <source>
        <dbReference type="SAM" id="MobiDB-lite"/>
    </source>
</evidence>
<evidence type="ECO:0000256" key="7">
    <source>
        <dbReference type="ARBA" id="ARBA00022833"/>
    </source>
</evidence>
<feature type="non-terminal residue" evidence="20">
    <location>
        <position position="1"/>
    </location>
</feature>
<dbReference type="GO" id="GO:0006508">
    <property type="term" value="P:proteolysis"/>
    <property type="evidence" value="ECO:0007669"/>
    <property type="project" value="UniProtKB-KW"/>
</dbReference>
<feature type="domain" description="SWIRM" evidence="17">
    <location>
        <begin position="235"/>
        <end position="333"/>
    </location>
</feature>
<dbReference type="AlphaFoldDB" id="A0A7L0E4D1"/>
<dbReference type="FunFam" id="1.10.10.10:FF:000193">
    <property type="entry name" value="histone H2A deubiquitinase MYSM1 isoform X1"/>
    <property type="match status" value="1"/>
</dbReference>
<dbReference type="InterPro" id="IPR017930">
    <property type="entry name" value="Myb_dom"/>
</dbReference>
<evidence type="ECO:0000256" key="13">
    <source>
        <dbReference type="ARBA" id="ARBA00023163"/>
    </source>
</evidence>
<dbReference type="GO" id="GO:0006325">
    <property type="term" value="P:chromatin organization"/>
    <property type="evidence" value="ECO:0007669"/>
    <property type="project" value="UniProtKB-KW"/>
</dbReference>
<keyword evidence="14" id="KW-0539">Nucleus</keyword>
<keyword evidence="10" id="KW-0482">Metalloprotease</keyword>
<dbReference type="InterPro" id="IPR036388">
    <property type="entry name" value="WH-like_DNA-bd_sf"/>
</dbReference>
<dbReference type="GO" id="GO:0003677">
    <property type="term" value="F:DNA binding"/>
    <property type="evidence" value="ECO:0007669"/>
    <property type="project" value="UniProtKB-KW"/>
</dbReference>
<dbReference type="Gene3D" id="1.10.10.60">
    <property type="entry name" value="Homeodomain-like"/>
    <property type="match status" value="1"/>
</dbReference>
<comment type="subcellular location">
    <subcellularLocation>
        <location evidence="1">Nucleus</location>
    </subcellularLocation>
</comment>
<evidence type="ECO:0000256" key="6">
    <source>
        <dbReference type="ARBA" id="ARBA00022801"/>
    </source>
</evidence>
<evidence type="ECO:0000256" key="11">
    <source>
        <dbReference type="ARBA" id="ARBA00023125"/>
    </source>
</evidence>
<evidence type="ECO:0000256" key="1">
    <source>
        <dbReference type="ARBA" id="ARBA00004123"/>
    </source>
</evidence>
<keyword evidence="5" id="KW-0833">Ubl conjugation pathway</keyword>
<evidence type="ECO:0000313" key="20">
    <source>
        <dbReference type="EMBL" id="NXJ77847.1"/>
    </source>
</evidence>
<dbReference type="SUPFAM" id="SSF46689">
    <property type="entry name" value="Homeodomain-like"/>
    <property type="match status" value="1"/>
</dbReference>
<dbReference type="GO" id="GO:0005634">
    <property type="term" value="C:nucleus"/>
    <property type="evidence" value="ECO:0007669"/>
    <property type="project" value="UniProtKB-SubCell"/>
</dbReference>
<dbReference type="InterPro" id="IPR009057">
    <property type="entry name" value="Homeodomain-like_sf"/>
</dbReference>
<keyword evidence="7" id="KW-0862">Zinc</keyword>
<keyword evidence="4" id="KW-0479">Metal-binding</keyword>
<keyword evidence="6" id="KW-0378">Hydrolase</keyword>
<name>A0A7L0E4D1_TROML</name>
<keyword evidence="3" id="KW-0645">Protease</keyword>